<evidence type="ECO:0000313" key="2">
    <source>
        <dbReference type="Proteomes" id="UP000034410"/>
    </source>
</evidence>
<dbReference type="EMBL" id="CP011412">
    <property type="protein sequence ID" value="AKH20647.1"/>
    <property type="molecule type" value="Genomic_DNA"/>
</dbReference>
<dbReference type="Proteomes" id="UP000034410">
    <property type="component" value="Chromosome"/>
</dbReference>
<dbReference type="RefSeq" id="WP_046859580.1">
    <property type="nucleotide sequence ID" value="NZ_CP011412.1"/>
</dbReference>
<reference evidence="1 2" key="1">
    <citation type="journal article" date="2015" name="Genome Announc.">
        <title>Complete Genome Sequence of Sedimenticola thiotaurini Strain SIP-G1, a Polyphosphate- and Polyhydroxyalkanoate-Accumulating Sulfur-Oxidizing Gammaproteobacterium Isolated from Salt Marsh Sediments.</title>
        <authorList>
            <person name="Flood B.E."/>
            <person name="Jones D.S."/>
            <person name="Bailey J.V."/>
        </authorList>
    </citation>
    <scope>NUCLEOTIDE SEQUENCE [LARGE SCALE GENOMIC DNA]</scope>
    <source>
        <strain evidence="1 2">SIP-G1</strain>
    </source>
</reference>
<sequence length="231" mass="25691">MTKIAILIIIALIIAAGVYTELQRGNNLAQTAKRLGLDFTAGLQPIPPELESPGFDLLVQGNSEIGNRMSGTRQGYGLDIFDYSYDASSAGDGFASHPAADDQMGMERRNQTVIHLRSTLLFPDFDVSPSRGHQRQVAARFGFSPLVLEEDRPFNQDYRLLTRDSQRCRALFTAEVRTFLLNHPGLVVEGRGQDLLFYRFSQRLKAKQLQSFLQEVEELAGLLESALATAQ</sequence>
<evidence type="ECO:0008006" key="3">
    <source>
        <dbReference type="Google" id="ProtNLM"/>
    </source>
</evidence>
<dbReference type="AlphaFoldDB" id="A0A0F7JY82"/>
<proteinExistence type="predicted"/>
<gene>
    <name evidence="1" type="ORF">AAY24_10085</name>
</gene>
<name>A0A0F7JY82_9GAMM</name>
<evidence type="ECO:0000313" key="1">
    <source>
        <dbReference type="EMBL" id="AKH20647.1"/>
    </source>
</evidence>
<keyword evidence="2" id="KW-1185">Reference proteome</keyword>
<dbReference type="KEGG" id="seds:AAY24_10085"/>
<accession>A0A0F7JY82</accession>
<dbReference type="OrthoDB" id="7059411at2"/>
<dbReference type="PATRIC" id="fig|1543721.4.peg.2093"/>
<protein>
    <recommendedName>
        <fullName evidence="3">DUF3137 domain-containing protein</fullName>
    </recommendedName>
</protein>
<organism evidence="1 2">
    <name type="scientific">Sedimenticola thiotaurini</name>
    <dbReference type="NCBI Taxonomy" id="1543721"/>
    <lineage>
        <taxon>Bacteria</taxon>
        <taxon>Pseudomonadati</taxon>
        <taxon>Pseudomonadota</taxon>
        <taxon>Gammaproteobacteria</taxon>
        <taxon>Chromatiales</taxon>
        <taxon>Sedimenticolaceae</taxon>
        <taxon>Sedimenticola</taxon>
    </lineage>
</organism>